<comment type="caution">
    <text evidence="1">The sequence shown here is derived from an EMBL/GenBank/DDBJ whole genome shotgun (WGS) entry which is preliminary data.</text>
</comment>
<dbReference type="VEuPathDB" id="FungiDB:QG37_00872"/>
<dbReference type="Proteomes" id="UP000037122">
    <property type="component" value="Unassembled WGS sequence"/>
</dbReference>
<accession>A0A0L0P792</accession>
<evidence type="ECO:0000313" key="2">
    <source>
        <dbReference type="Proteomes" id="UP000037122"/>
    </source>
</evidence>
<dbReference type="AlphaFoldDB" id="A0A0L0P792"/>
<proteinExistence type="predicted"/>
<evidence type="ECO:0000313" key="1">
    <source>
        <dbReference type="EMBL" id="KNE02184.1"/>
    </source>
</evidence>
<gene>
    <name evidence="1" type="ORF">QG37_00872</name>
</gene>
<sequence length="54" mass="6467">MKQEHSVKCVSKSGISQKHWRVLEKFYFRKNARKLQKVPGKLDTSWFRLNMKSA</sequence>
<reference evidence="2" key="1">
    <citation type="journal article" date="2015" name="BMC Genomics">
        <title>Draft genome of a commonly misdiagnosed multidrug resistant pathogen Candida auris.</title>
        <authorList>
            <person name="Chatterjee S."/>
            <person name="Alampalli S.V."/>
            <person name="Nageshan R.K."/>
            <person name="Chettiar S.T."/>
            <person name="Joshi S."/>
            <person name="Tatu U.S."/>
        </authorList>
    </citation>
    <scope>NUCLEOTIDE SEQUENCE [LARGE SCALE GENOMIC DNA]</scope>
    <source>
        <strain evidence="2">6684</strain>
    </source>
</reference>
<dbReference type="EMBL" id="LGST01000006">
    <property type="protein sequence ID" value="KNE02184.1"/>
    <property type="molecule type" value="Genomic_DNA"/>
</dbReference>
<organism evidence="1 2">
    <name type="scientific">Candidozyma auris</name>
    <name type="common">Yeast</name>
    <name type="synonym">Candida auris</name>
    <dbReference type="NCBI Taxonomy" id="498019"/>
    <lineage>
        <taxon>Eukaryota</taxon>
        <taxon>Fungi</taxon>
        <taxon>Dikarya</taxon>
        <taxon>Ascomycota</taxon>
        <taxon>Saccharomycotina</taxon>
        <taxon>Pichiomycetes</taxon>
        <taxon>Metschnikowiaceae</taxon>
        <taxon>Candidozyma</taxon>
    </lineage>
</organism>
<name>A0A0L0P792_CANAR</name>
<protein>
    <submittedName>
        <fullName evidence="1">Uncharacterized protein</fullName>
    </submittedName>
</protein>